<sequence length="122" mass="14586">AVDQSDLIIYKMCLVFDGSYKGVTIESLNIYDWRLEGDSDVAYAESFQQWMITVQQRRSFRRLLVEQLRIDCYRQPVDGSLLERISSSKAQFDFEKIDLRFYDLNQPSVMDFARQSNKRWHR</sequence>
<accession>A0AAV5W8A7</accession>
<organism evidence="1 2">
    <name type="scientific">Pristionchus fissidentatus</name>
    <dbReference type="NCBI Taxonomy" id="1538716"/>
    <lineage>
        <taxon>Eukaryota</taxon>
        <taxon>Metazoa</taxon>
        <taxon>Ecdysozoa</taxon>
        <taxon>Nematoda</taxon>
        <taxon>Chromadorea</taxon>
        <taxon>Rhabditida</taxon>
        <taxon>Rhabditina</taxon>
        <taxon>Diplogasteromorpha</taxon>
        <taxon>Diplogasteroidea</taxon>
        <taxon>Neodiplogasteridae</taxon>
        <taxon>Pristionchus</taxon>
    </lineage>
</organism>
<dbReference type="AlphaFoldDB" id="A0AAV5W8A7"/>
<feature type="non-terminal residue" evidence="1">
    <location>
        <position position="1"/>
    </location>
</feature>
<proteinExistence type="predicted"/>
<gene>
    <name evidence="1" type="ORF">PFISCL1PPCAC_17965</name>
</gene>
<keyword evidence="2" id="KW-1185">Reference proteome</keyword>
<dbReference type="EMBL" id="BTSY01000005">
    <property type="protein sequence ID" value="GMT26668.1"/>
    <property type="molecule type" value="Genomic_DNA"/>
</dbReference>
<name>A0AAV5W8A7_9BILA</name>
<evidence type="ECO:0000313" key="1">
    <source>
        <dbReference type="EMBL" id="GMT26668.1"/>
    </source>
</evidence>
<protein>
    <submittedName>
        <fullName evidence="1">Uncharacterized protein</fullName>
    </submittedName>
</protein>
<evidence type="ECO:0000313" key="2">
    <source>
        <dbReference type="Proteomes" id="UP001432322"/>
    </source>
</evidence>
<dbReference type="Proteomes" id="UP001432322">
    <property type="component" value="Unassembled WGS sequence"/>
</dbReference>
<comment type="caution">
    <text evidence="1">The sequence shown here is derived from an EMBL/GenBank/DDBJ whole genome shotgun (WGS) entry which is preliminary data.</text>
</comment>
<reference evidence="1" key="1">
    <citation type="submission" date="2023-10" db="EMBL/GenBank/DDBJ databases">
        <title>Genome assembly of Pristionchus species.</title>
        <authorList>
            <person name="Yoshida K."/>
            <person name="Sommer R.J."/>
        </authorList>
    </citation>
    <scope>NUCLEOTIDE SEQUENCE</scope>
    <source>
        <strain evidence="1">RS5133</strain>
    </source>
</reference>
<feature type="non-terminal residue" evidence="1">
    <location>
        <position position="122"/>
    </location>
</feature>